<dbReference type="AlphaFoldDB" id="A0A9N9QSG8"/>
<evidence type="ECO:0000313" key="8">
    <source>
        <dbReference type="Proteomes" id="UP001152799"/>
    </source>
</evidence>
<keyword evidence="8" id="KW-1185">Reference proteome</keyword>
<dbReference type="Proteomes" id="UP001152799">
    <property type="component" value="Chromosome 9"/>
</dbReference>
<accession>A0A9N9QSG8</accession>
<evidence type="ECO:0000313" key="7">
    <source>
        <dbReference type="EMBL" id="CAG9773923.1"/>
    </source>
</evidence>
<dbReference type="InterPro" id="IPR036935">
    <property type="entry name" value="Ribosomal_bL9_N_sf"/>
</dbReference>
<dbReference type="GO" id="GO:0006412">
    <property type="term" value="P:translation"/>
    <property type="evidence" value="ECO:0007669"/>
    <property type="project" value="InterPro"/>
</dbReference>
<dbReference type="InterPro" id="IPR009027">
    <property type="entry name" value="Ribosomal_bL9/RNase_H1_N"/>
</dbReference>
<dbReference type="InterPro" id="IPR020070">
    <property type="entry name" value="Ribosomal_bL9_N"/>
</dbReference>
<feature type="domain" description="Ribosomal protein L9" evidence="6">
    <location>
        <begin position="72"/>
        <end position="118"/>
    </location>
</feature>
<evidence type="ECO:0000256" key="2">
    <source>
        <dbReference type="ARBA" id="ARBA00022980"/>
    </source>
</evidence>
<dbReference type="Gene3D" id="3.40.5.10">
    <property type="entry name" value="Ribosomal protein L9, N-terminal domain"/>
    <property type="match status" value="1"/>
</dbReference>
<dbReference type="GO" id="GO:0003735">
    <property type="term" value="F:structural constituent of ribosome"/>
    <property type="evidence" value="ECO:0007669"/>
    <property type="project" value="InterPro"/>
</dbReference>
<dbReference type="SUPFAM" id="SSF55658">
    <property type="entry name" value="L9 N-domain-like"/>
    <property type="match status" value="1"/>
</dbReference>
<reference evidence="7" key="1">
    <citation type="submission" date="2022-01" db="EMBL/GenBank/DDBJ databases">
        <authorList>
            <person name="King R."/>
        </authorList>
    </citation>
    <scope>NUCLEOTIDE SEQUENCE</scope>
</reference>
<evidence type="ECO:0000256" key="4">
    <source>
        <dbReference type="ARBA" id="ARBA00035194"/>
    </source>
</evidence>
<keyword evidence="3" id="KW-0687">Ribonucleoprotein</keyword>
<gene>
    <name evidence="7" type="ORF">CEUTPL_LOCUS14308</name>
</gene>
<sequence>MCTNIAKIVSKSLTPFMTVNPLLHQQIRTTFILKRKFAPQLHKKGDVPKPLRSRHYIYELVEDTAIQKQEDIKVILTTSVEGLGNFGETVSVKPRYAYNHLLLPGLAVYATPENVEKYKEYAIDATKVQKYSSPNALFMMKILSSVTLSVVMNKDNAWTIQPWHIKVSFRKCGYMVPEDAITLPEIPIKGPNLDLENKEFFVTVTMNKTEKVNVRCRLHHWSTDIVERLPFAEKFWEQPSEAVCPEFEDVLVQIPKKRQIPVTTV</sequence>
<keyword evidence="2" id="KW-0689">Ribosomal protein</keyword>
<comment type="similarity">
    <text evidence="1">Belongs to the bacterial ribosomal protein bL9 family.</text>
</comment>
<dbReference type="OrthoDB" id="5555409at2759"/>
<dbReference type="GO" id="GO:1990904">
    <property type="term" value="C:ribonucleoprotein complex"/>
    <property type="evidence" value="ECO:0007669"/>
    <property type="project" value="UniProtKB-KW"/>
</dbReference>
<dbReference type="InterPro" id="IPR000244">
    <property type="entry name" value="Ribosomal_bL9"/>
</dbReference>
<proteinExistence type="inferred from homology"/>
<dbReference type="GO" id="GO:0005840">
    <property type="term" value="C:ribosome"/>
    <property type="evidence" value="ECO:0007669"/>
    <property type="project" value="UniProtKB-KW"/>
</dbReference>
<dbReference type="EMBL" id="OU892285">
    <property type="protein sequence ID" value="CAG9773923.1"/>
    <property type="molecule type" value="Genomic_DNA"/>
</dbReference>
<organism evidence="7 8">
    <name type="scientific">Ceutorhynchus assimilis</name>
    <name type="common">cabbage seed weevil</name>
    <dbReference type="NCBI Taxonomy" id="467358"/>
    <lineage>
        <taxon>Eukaryota</taxon>
        <taxon>Metazoa</taxon>
        <taxon>Ecdysozoa</taxon>
        <taxon>Arthropoda</taxon>
        <taxon>Hexapoda</taxon>
        <taxon>Insecta</taxon>
        <taxon>Pterygota</taxon>
        <taxon>Neoptera</taxon>
        <taxon>Endopterygota</taxon>
        <taxon>Coleoptera</taxon>
        <taxon>Polyphaga</taxon>
        <taxon>Cucujiformia</taxon>
        <taxon>Curculionidae</taxon>
        <taxon>Ceutorhynchinae</taxon>
        <taxon>Ceutorhynchus</taxon>
    </lineage>
</organism>
<evidence type="ECO:0000256" key="3">
    <source>
        <dbReference type="ARBA" id="ARBA00023274"/>
    </source>
</evidence>
<name>A0A9N9QSG8_9CUCU</name>
<dbReference type="PANTHER" id="PTHR21368">
    <property type="entry name" value="50S RIBOSOMAL PROTEIN L9"/>
    <property type="match status" value="1"/>
</dbReference>
<evidence type="ECO:0000259" key="6">
    <source>
        <dbReference type="Pfam" id="PF01281"/>
    </source>
</evidence>
<protein>
    <recommendedName>
        <fullName evidence="4">Large ribosomal subunit protein bL9m</fullName>
    </recommendedName>
    <alternativeName>
        <fullName evidence="5">39S ribosomal protein L9, mitochondrial</fullName>
    </alternativeName>
</protein>
<evidence type="ECO:0000256" key="5">
    <source>
        <dbReference type="ARBA" id="ARBA00035381"/>
    </source>
</evidence>
<dbReference type="Pfam" id="PF01281">
    <property type="entry name" value="Ribosomal_L9_N"/>
    <property type="match status" value="1"/>
</dbReference>
<evidence type="ECO:0000256" key="1">
    <source>
        <dbReference type="ARBA" id="ARBA00010605"/>
    </source>
</evidence>